<feature type="compositionally biased region" description="Basic and acidic residues" evidence="3">
    <location>
        <begin position="206"/>
        <end position="218"/>
    </location>
</feature>
<dbReference type="Gene3D" id="1.10.8.80">
    <property type="entry name" value="Magnesium chelatase subunit I, C-Terminal domain"/>
    <property type="match status" value="1"/>
</dbReference>
<dbReference type="PANTHER" id="PTHR11603">
    <property type="entry name" value="AAA FAMILY ATPASE"/>
    <property type="match status" value="1"/>
</dbReference>
<evidence type="ECO:0000256" key="1">
    <source>
        <dbReference type="ARBA" id="ARBA00012825"/>
    </source>
</evidence>
<evidence type="ECO:0000313" key="6">
    <source>
        <dbReference type="Proteomes" id="UP000022910"/>
    </source>
</evidence>
<protein>
    <recommendedName>
        <fullName evidence="1">magnesium chelatase</fullName>
        <ecNumber evidence="1">6.6.1.1</ecNumber>
    </recommendedName>
</protein>
<dbReference type="EC" id="6.6.1.1" evidence="1"/>
<feature type="compositionally biased region" description="Polar residues" evidence="3">
    <location>
        <begin position="184"/>
        <end position="194"/>
    </location>
</feature>
<comment type="pathway">
    <text evidence="2">Porphyrin-containing compound metabolism.</text>
</comment>
<dbReference type="PANTHER" id="PTHR11603:SF132">
    <property type="entry name" value="C2H2-TYPE DOMAIN-CONTAINING PROTEIN"/>
    <property type="match status" value="1"/>
</dbReference>
<reference evidence="5 6" key="1">
    <citation type="submission" date="2014-02" db="EMBL/GenBank/DDBJ databases">
        <title>Single nucleus genome sequencing reveals high similarity among nuclei of an endomycorrhizal fungus.</title>
        <authorList>
            <person name="Lin K."/>
            <person name="Geurts R."/>
            <person name="Zhang Z."/>
            <person name="Limpens E."/>
            <person name="Saunders D.G."/>
            <person name="Mu D."/>
            <person name="Pang E."/>
            <person name="Cao H."/>
            <person name="Cha H."/>
            <person name="Lin T."/>
            <person name="Zhou Q."/>
            <person name="Shang Y."/>
            <person name="Li Y."/>
            <person name="Ivanov S."/>
            <person name="Sharma T."/>
            <person name="Velzen R.V."/>
            <person name="Ruijter N.D."/>
            <person name="Aanen D.K."/>
            <person name="Win J."/>
            <person name="Kamoun S."/>
            <person name="Bisseling T."/>
            <person name="Huang S."/>
        </authorList>
    </citation>
    <scope>NUCLEOTIDE SEQUENCE [LARGE SCALE GENOMIC DNA]</scope>
    <source>
        <strain evidence="6">DAOM197198w</strain>
    </source>
</reference>
<accession>A0A015JN00</accession>
<dbReference type="AlphaFoldDB" id="A0A015JN00"/>
<dbReference type="GO" id="GO:0016851">
    <property type="term" value="F:magnesium chelatase activity"/>
    <property type="evidence" value="ECO:0007669"/>
    <property type="project" value="UniProtKB-EC"/>
</dbReference>
<feature type="domain" description="ChlI/MoxR AAA lid" evidence="4">
    <location>
        <begin position="443"/>
        <end position="501"/>
    </location>
</feature>
<sequence length="541" mass="60879">MISDSPTKNWLKSKLQYIKKNTSFQFSDDVLISILVCLMSGDKHLILTCKQENIEELRSMTEQIFNHIFNMTTSTVICDASQTPADFATNLFSRQREDNSHILNLSNNINPYPNVTEEAMLRLKTQKSTRSLQTISSTKSNDKKLIHDFKGSKRRSNLSHSSNQLSNQRDSYVDSNMADEPQSLYGNSYESTRSFPYENDEFSFQKSKERSRTIDSPRETNFSVSIPSSSYSRKKITNLSTSAQPIDIPEKPLTSSRPSLSINTGSPRKNIHSAYHSHFNPLSQSPITPNDYTLSKKKHESLGTGSFEPPSPYFSGSRSLAKAVIIENLPDANEIIYAFLLEILIRKQVIDKSTIHNISKPFIIIVLLPITAMKHNLPNQLLDRFFISYTYEGIGAGKSSTIPIKRSPLIKASEIEDLSKKMDSVTIHNDMHRYMRDVVVGIRTHRLVKGGLTARASSDLVILVKALAAVFQRNYATPELVLFASEKIFSHRLILRDAGDDKSIMYGTKLITLLRAKNLAPKFPSPGDVVADVLQAVWPPV</sequence>
<dbReference type="OMA" id="DSKEWIK"/>
<feature type="compositionally biased region" description="Low complexity" evidence="3">
    <location>
        <begin position="158"/>
        <end position="169"/>
    </location>
</feature>
<dbReference type="InterPro" id="IPR052041">
    <property type="entry name" value="Nucleic_acid_metab_PIN/TRAM"/>
</dbReference>
<name>A0A015JN00_RHIIW</name>
<dbReference type="Pfam" id="PF17863">
    <property type="entry name" value="AAA_lid_2"/>
    <property type="match status" value="1"/>
</dbReference>
<feature type="region of interest" description="Disordered" evidence="3">
    <location>
        <begin position="143"/>
        <end position="226"/>
    </location>
</feature>
<evidence type="ECO:0000259" key="4">
    <source>
        <dbReference type="Pfam" id="PF17863"/>
    </source>
</evidence>
<comment type="caution">
    <text evidence="5">The sequence shown here is derived from an EMBL/GenBank/DDBJ whole genome shotgun (WGS) entry which is preliminary data.</text>
</comment>
<dbReference type="EMBL" id="JEMT01027759">
    <property type="protein sequence ID" value="EXX56334.1"/>
    <property type="molecule type" value="Genomic_DNA"/>
</dbReference>
<evidence type="ECO:0000313" key="5">
    <source>
        <dbReference type="EMBL" id="EXX56334.1"/>
    </source>
</evidence>
<dbReference type="OrthoDB" id="5582146at2759"/>
<dbReference type="InterPro" id="IPR041628">
    <property type="entry name" value="ChlI/MoxR_AAA_lid"/>
</dbReference>
<keyword evidence="6" id="KW-1185">Reference proteome</keyword>
<proteinExistence type="predicted"/>
<evidence type="ECO:0000256" key="2">
    <source>
        <dbReference type="ARBA" id="ARBA00023444"/>
    </source>
</evidence>
<dbReference type="Proteomes" id="UP000022910">
    <property type="component" value="Unassembled WGS sequence"/>
</dbReference>
<evidence type="ECO:0000256" key="3">
    <source>
        <dbReference type="SAM" id="MobiDB-lite"/>
    </source>
</evidence>
<organism evidence="5 6">
    <name type="scientific">Rhizophagus irregularis (strain DAOM 197198w)</name>
    <name type="common">Glomus intraradices</name>
    <dbReference type="NCBI Taxonomy" id="1432141"/>
    <lineage>
        <taxon>Eukaryota</taxon>
        <taxon>Fungi</taxon>
        <taxon>Fungi incertae sedis</taxon>
        <taxon>Mucoromycota</taxon>
        <taxon>Glomeromycotina</taxon>
        <taxon>Glomeromycetes</taxon>
        <taxon>Glomerales</taxon>
        <taxon>Glomeraceae</taxon>
        <taxon>Rhizophagus</taxon>
    </lineage>
</organism>
<gene>
    <name evidence="5" type="ORF">RirG_217030</name>
</gene>